<dbReference type="Proteomes" id="UP000249748">
    <property type="component" value="Unassembled WGS sequence"/>
</dbReference>
<gene>
    <name evidence="1" type="ORF">BO79DRAFT_280476</name>
</gene>
<accession>A0ACD1IMC3</accession>
<proteinExistence type="predicted"/>
<evidence type="ECO:0000313" key="2">
    <source>
        <dbReference type="Proteomes" id="UP000249748"/>
    </source>
</evidence>
<sequence>MSGMKRLTLASMWAFEDIGVEEVTDQIKKLKIQCDSEYHYHKHDNVLEIKGNLEGGTSQIAKVVSNFIDGQENKDLLDMPRINQLDVSSIMPVDEDTVASGSDKDEEGGLLALSDSSDEDLIPNPAALVTRFWLSPTGGVGCFSDNRFRGFLSQISALTGTEACVVEGHGIRVIGKSVEDVQDALAKLTRIEKPLSSILNPGVANLNATPDNGRIRFRMQSYGSLNSTAPRRLLTDPDMSLTWELGQMFVTVPLPFDEEIHAFREPRNITNPPHITEEPGRTRLWNDFVFQGIGIGDEYLALSTVDELARARAPATASSDIATHPYLTPEKAKQVDQWNRWVVEGTGAEKPVPMPDADMRIVPHPEQSAVKAPAPMTKRPPGIKQRRLITSDETRPSSSRECAEPKLKNAVDQVEEAQGDVSKGRKKWKMTYNTESGIAGQHVTADPMAEVQAPQAQVAPTIDQTVPENKPRLIQGFDTTKYGLNRSVPKAMKSDHRTYPHTRSGPEKKLNNRKELIDILGPVTTDGPNIKPTISFYQPALVPSSLSCSRIAVSPTPASEEVVGHSRGNGLDLAGLVFEASGTPLELSSTESMQEVTSLSNDRETSPSHDRTPSHSNERATSSGRTRDASLSGDLVAPLSNARATSHSSEMVLEQTNRLASLTMVYNESNEGESLIVEQAYKDAPTLRQAQGNLAHDKVTEIERSHGAAKHLDDEVVTRAFRRTMTQKAPNSSNKDKVTSKAEAKAKKQKTLEDAWGILPRPAKKPSVGVSGSQHGSGPMKERIATSVSQEQEEQQIQEDRNIEEDIKKLYEALKPTLEAAETFPGAITLEAQIGLVLIPSLPKSCCEQVITFSDWEKIFKPRTGLAAPTTKFINRLTTSGADIDHLVDLRTSKAQGKRRLFEQEYDEYNVSYEFHCRTKPGQPLVLVIDEQGGHTLRKPVSSLGGVNLHIPLQIWDANFSVNCVTDHGPEFASAAQYMVDHLWIPADKPLLRIFTRLPAGNTISIEKVYMKRWTRHKFIRSDVAIAEKEPNYGSESNGDLYLQVLETQDLIVGTSAAEGTAVRARAMAPQEMIRRGRLWYEVSLVSPAIESLLKSNVDLEVGERAEDWSSVDLFGRDASLIIPDAPVSPVATAIGTGGLGDLLRLTRLVVEKADGVGYFNQRASVSTKASVHSGALQIVPISKGLEFDDIESVKDLGSACPQRETFEGLEREFW</sequence>
<keyword evidence="2" id="KW-1185">Reference proteome</keyword>
<dbReference type="EMBL" id="KZ824542">
    <property type="protein sequence ID" value="RAK91185.1"/>
    <property type="molecule type" value="Genomic_DNA"/>
</dbReference>
<organism evidence="1 2">
    <name type="scientific">Aspergillus costaricaensis CBS 115574</name>
    <dbReference type="NCBI Taxonomy" id="1448317"/>
    <lineage>
        <taxon>Eukaryota</taxon>
        <taxon>Fungi</taxon>
        <taxon>Dikarya</taxon>
        <taxon>Ascomycota</taxon>
        <taxon>Pezizomycotina</taxon>
        <taxon>Eurotiomycetes</taxon>
        <taxon>Eurotiomycetidae</taxon>
        <taxon>Eurotiales</taxon>
        <taxon>Aspergillaceae</taxon>
        <taxon>Aspergillus</taxon>
        <taxon>Aspergillus subgen. Circumdati</taxon>
    </lineage>
</organism>
<protein>
    <submittedName>
        <fullName evidence="1">Uncharacterized protein</fullName>
    </submittedName>
</protein>
<evidence type="ECO:0000313" key="1">
    <source>
        <dbReference type="EMBL" id="RAK91185.1"/>
    </source>
</evidence>
<reference evidence="1" key="1">
    <citation type="submission" date="2018-02" db="EMBL/GenBank/DDBJ databases">
        <title>The genomes of Aspergillus section Nigri reveals drivers in fungal speciation.</title>
        <authorList>
            <consortium name="DOE Joint Genome Institute"/>
            <person name="Vesth T.C."/>
            <person name="Nybo J."/>
            <person name="Theobald S."/>
            <person name="Brandl J."/>
            <person name="Frisvad J.C."/>
            <person name="Nielsen K.F."/>
            <person name="Lyhne E.K."/>
            <person name="Kogle M.E."/>
            <person name="Kuo A."/>
            <person name="Riley R."/>
            <person name="Clum A."/>
            <person name="Nolan M."/>
            <person name="Lipzen A."/>
            <person name="Salamov A."/>
            <person name="Henrissat B."/>
            <person name="Wiebenga A."/>
            <person name="De vries R.P."/>
            <person name="Grigoriev I.V."/>
            <person name="Mortensen U.H."/>
            <person name="Andersen M.R."/>
            <person name="Baker S.E."/>
        </authorList>
    </citation>
    <scope>NUCLEOTIDE SEQUENCE</scope>
    <source>
        <strain evidence="1">CBS 115574</strain>
    </source>
</reference>
<name>A0ACD1IMC3_9EURO</name>